<reference evidence="10 11" key="1">
    <citation type="submission" date="2014-11" db="EMBL/GenBank/DDBJ databases">
        <title>Draft genome sequence of Chelonobacter oris 1662T, associated with respiratory disease in Hermann's Tortoises.</title>
        <authorList>
            <person name="Kudirkiene E."/>
            <person name="Hansen M.J."/>
            <person name="Bojesen A.M."/>
        </authorList>
    </citation>
    <scope>NUCLEOTIDE SEQUENCE [LARGE SCALE GENOMIC DNA]</scope>
    <source>
        <strain evidence="10 11">1662</strain>
    </source>
</reference>
<dbReference type="Gene3D" id="1.20.58.220">
    <property type="entry name" value="Phosphate transport system protein phou homolog 2, domain 2"/>
    <property type="match status" value="2"/>
</dbReference>
<evidence type="ECO:0000313" key="10">
    <source>
        <dbReference type="EMBL" id="KGQ70608.1"/>
    </source>
</evidence>
<dbReference type="EMBL" id="JSUM01000006">
    <property type="protein sequence ID" value="KGQ70608.1"/>
    <property type="molecule type" value="Genomic_DNA"/>
</dbReference>
<organism evidence="10 11">
    <name type="scientific">Chelonobacter oris</name>
    <dbReference type="NCBI Taxonomy" id="505317"/>
    <lineage>
        <taxon>Bacteria</taxon>
        <taxon>Pseudomonadati</taxon>
        <taxon>Pseudomonadota</taxon>
        <taxon>Gammaproteobacteria</taxon>
        <taxon>Pasteurellales</taxon>
        <taxon>Pasteurellaceae</taxon>
        <taxon>Chelonobacter</taxon>
    </lineage>
</organism>
<dbReference type="InterPro" id="IPR038078">
    <property type="entry name" value="PhoU-like_sf"/>
</dbReference>
<accession>A0A0A3AMI4</accession>
<dbReference type="NCBIfam" id="TIGR02135">
    <property type="entry name" value="phoU_full"/>
    <property type="match status" value="1"/>
</dbReference>
<feature type="domain" description="PhoU" evidence="9">
    <location>
        <begin position="25"/>
        <end position="110"/>
    </location>
</feature>
<proteinExistence type="inferred from homology"/>
<dbReference type="InterPro" id="IPR026022">
    <property type="entry name" value="PhoU_dom"/>
</dbReference>
<gene>
    <name evidence="10" type="ORF">OA57_04255</name>
</gene>
<comment type="function">
    <text evidence="7 8">Plays a role in the regulation of phosphate uptake.</text>
</comment>
<comment type="caution">
    <text evidence="10">The sequence shown here is derived from an EMBL/GenBank/DDBJ whole genome shotgun (WGS) entry which is preliminary data.</text>
</comment>
<evidence type="ECO:0000256" key="1">
    <source>
        <dbReference type="ARBA" id="ARBA00004496"/>
    </source>
</evidence>
<dbReference type="GO" id="GO:0006817">
    <property type="term" value="P:phosphate ion transport"/>
    <property type="evidence" value="ECO:0007669"/>
    <property type="project" value="UniProtKB-KW"/>
</dbReference>
<feature type="domain" description="PhoU" evidence="9">
    <location>
        <begin position="129"/>
        <end position="211"/>
    </location>
</feature>
<evidence type="ECO:0000256" key="5">
    <source>
        <dbReference type="ARBA" id="ARBA00022490"/>
    </source>
</evidence>
<comment type="subunit">
    <text evidence="3 8">Homodimer.</text>
</comment>
<keyword evidence="6 8" id="KW-0592">Phosphate transport</keyword>
<sequence>MTLNEKKHIMKQYDRDLNHLLSLLLTMGSLVQKQLHDALLVMKGNSEVSARAVVEGDQQVNSMEVAVDEACVTLIARRQPLADDLRFIITILKVASELERIGDSVDKMSQTTLHDDVTIEKTLQDKIDVMAQDAIAMLHDTLRAFSSMSLEEAKNVYARDIKIDSRYQEIITDAKIGMKTRADSVDSLLTAILAARAIERIGDRCQNICEFIYYYLKGEDVRETEERVFEYEN</sequence>
<keyword evidence="11" id="KW-1185">Reference proteome</keyword>
<evidence type="ECO:0000256" key="3">
    <source>
        <dbReference type="ARBA" id="ARBA00011738"/>
    </source>
</evidence>
<dbReference type="SUPFAM" id="SSF109755">
    <property type="entry name" value="PhoU-like"/>
    <property type="match status" value="1"/>
</dbReference>
<evidence type="ECO:0000259" key="9">
    <source>
        <dbReference type="Pfam" id="PF01895"/>
    </source>
</evidence>
<dbReference type="FunFam" id="1.20.58.220:FF:000004">
    <property type="entry name" value="Phosphate-specific transport system accessory protein PhoU"/>
    <property type="match status" value="1"/>
</dbReference>
<dbReference type="Proteomes" id="UP000030380">
    <property type="component" value="Unassembled WGS sequence"/>
</dbReference>
<comment type="similarity">
    <text evidence="2 8">Belongs to the PhoU family.</text>
</comment>
<dbReference type="PANTHER" id="PTHR42930">
    <property type="entry name" value="PHOSPHATE-SPECIFIC TRANSPORT SYSTEM ACCESSORY PROTEIN PHOU"/>
    <property type="match status" value="1"/>
</dbReference>
<evidence type="ECO:0000256" key="8">
    <source>
        <dbReference type="PIRNR" id="PIRNR003107"/>
    </source>
</evidence>
<evidence type="ECO:0000256" key="6">
    <source>
        <dbReference type="ARBA" id="ARBA00022592"/>
    </source>
</evidence>
<dbReference type="PANTHER" id="PTHR42930:SF3">
    <property type="entry name" value="PHOSPHATE-SPECIFIC TRANSPORT SYSTEM ACCESSORY PROTEIN PHOU"/>
    <property type="match status" value="1"/>
</dbReference>
<dbReference type="InterPro" id="IPR028366">
    <property type="entry name" value="PhoU"/>
</dbReference>
<dbReference type="GO" id="GO:0005737">
    <property type="term" value="C:cytoplasm"/>
    <property type="evidence" value="ECO:0007669"/>
    <property type="project" value="UniProtKB-SubCell"/>
</dbReference>
<keyword evidence="5 8" id="KW-0963">Cytoplasm</keyword>
<dbReference type="Pfam" id="PF01895">
    <property type="entry name" value="PhoU"/>
    <property type="match status" value="2"/>
</dbReference>
<evidence type="ECO:0000256" key="4">
    <source>
        <dbReference type="ARBA" id="ARBA00022448"/>
    </source>
</evidence>
<dbReference type="OrthoDB" id="9814256at2"/>
<protein>
    <recommendedName>
        <fullName evidence="8">Phosphate-specific transport system accessory protein PhoU</fullName>
    </recommendedName>
</protein>
<evidence type="ECO:0000256" key="7">
    <source>
        <dbReference type="ARBA" id="ARBA00056181"/>
    </source>
</evidence>
<dbReference type="STRING" id="505317.OA57_04255"/>
<dbReference type="AlphaFoldDB" id="A0A0A3AMI4"/>
<name>A0A0A3AMI4_9PAST</name>
<dbReference type="GO" id="GO:0045936">
    <property type="term" value="P:negative regulation of phosphate metabolic process"/>
    <property type="evidence" value="ECO:0007669"/>
    <property type="project" value="InterPro"/>
</dbReference>
<comment type="subcellular location">
    <subcellularLocation>
        <location evidence="1 8">Cytoplasm</location>
    </subcellularLocation>
</comment>
<evidence type="ECO:0000313" key="11">
    <source>
        <dbReference type="Proteomes" id="UP000030380"/>
    </source>
</evidence>
<dbReference type="PIRSF" id="PIRSF003107">
    <property type="entry name" value="PhoU"/>
    <property type="match status" value="1"/>
</dbReference>
<dbReference type="RefSeq" id="WP_034613952.1">
    <property type="nucleotide sequence ID" value="NZ_JSUM01000006.1"/>
</dbReference>
<evidence type="ECO:0000256" key="2">
    <source>
        <dbReference type="ARBA" id="ARBA00008107"/>
    </source>
</evidence>
<keyword evidence="4 8" id="KW-0813">Transport</keyword>
<dbReference type="GO" id="GO:0030643">
    <property type="term" value="P:intracellular phosphate ion homeostasis"/>
    <property type="evidence" value="ECO:0007669"/>
    <property type="project" value="InterPro"/>
</dbReference>